<keyword evidence="4" id="KW-1185">Reference proteome</keyword>
<gene>
    <name evidence="3" type="ORF">PCOR1329_LOCUS42002</name>
</gene>
<evidence type="ECO:0000313" key="4">
    <source>
        <dbReference type="Proteomes" id="UP001189429"/>
    </source>
</evidence>
<protein>
    <submittedName>
        <fullName evidence="3">Uncharacterized protein</fullName>
    </submittedName>
</protein>
<comment type="caution">
    <text evidence="3">The sequence shown here is derived from an EMBL/GenBank/DDBJ whole genome shotgun (WGS) entry which is preliminary data.</text>
</comment>
<dbReference type="EMBL" id="CAUYUJ010015049">
    <property type="protein sequence ID" value="CAK0849276.1"/>
    <property type="molecule type" value="Genomic_DNA"/>
</dbReference>
<feature type="region of interest" description="Disordered" evidence="1">
    <location>
        <begin position="224"/>
        <end position="269"/>
    </location>
</feature>
<evidence type="ECO:0000256" key="1">
    <source>
        <dbReference type="SAM" id="MobiDB-lite"/>
    </source>
</evidence>
<organism evidence="3 4">
    <name type="scientific">Prorocentrum cordatum</name>
    <dbReference type="NCBI Taxonomy" id="2364126"/>
    <lineage>
        <taxon>Eukaryota</taxon>
        <taxon>Sar</taxon>
        <taxon>Alveolata</taxon>
        <taxon>Dinophyceae</taxon>
        <taxon>Prorocentrales</taxon>
        <taxon>Prorocentraceae</taxon>
        <taxon>Prorocentrum</taxon>
    </lineage>
</organism>
<feature type="chain" id="PRO_5045312031" evidence="2">
    <location>
        <begin position="19"/>
        <end position="269"/>
    </location>
</feature>
<evidence type="ECO:0000313" key="3">
    <source>
        <dbReference type="EMBL" id="CAK0849276.1"/>
    </source>
</evidence>
<proteinExistence type="predicted"/>
<keyword evidence="2" id="KW-0732">Signal</keyword>
<reference evidence="3" key="1">
    <citation type="submission" date="2023-10" db="EMBL/GenBank/DDBJ databases">
        <authorList>
            <person name="Chen Y."/>
            <person name="Shah S."/>
            <person name="Dougan E. K."/>
            <person name="Thang M."/>
            <person name="Chan C."/>
        </authorList>
    </citation>
    <scope>NUCLEOTIDE SEQUENCE [LARGE SCALE GENOMIC DNA]</scope>
</reference>
<accession>A0ABN9TTB9</accession>
<name>A0ABN9TTB9_9DINO</name>
<feature type="signal peptide" evidence="2">
    <location>
        <begin position="1"/>
        <end position="18"/>
    </location>
</feature>
<feature type="compositionally biased region" description="Low complexity" evidence="1">
    <location>
        <begin position="237"/>
        <end position="250"/>
    </location>
</feature>
<evidence type="ECO:0000256" key="2">
    <source>
        <dbReference type="SAM" id="SignalP"/>
    </source>
</evidence>
<sequence>MTALRGLVLYALACAGTGLMVKDDIIPVYNLTFCNAYADSTPLNVYTLRRMARVTEEPLKYKECRLIPMQLVEGELIEFKLGGISVGTFRASGLPRTTASLVLVPYHRTKGSLAAAFASHSFGTQAGQQAQMVVIDAYAGTLNGTMKIETYGEKRRRIMEMKSGSQVRLSSGSYQIDLNDASGKRIQAAALKAAADARYVVLRVGSEADHFTQELVVSSVEGNAGVQSTRRSRGTRASRAPAAALSGPASVPLPPQPRRPLLQRPRHKF</sequence>
<dbReference type="Proteomes" id="UP001189429">
    <property type="component" value="Unassembled WGS sequence"/>
</dbReference>